<proteinExistence type="predicted"/>
<dbReference type="Pfam" id="PF25589">
    <property type="entry name" value="DUF7935"/>
    <property type="match status" value="1"/>
</dbReference>
<comment type="caution">
    <text evidence="2">The sequence shown here is derived from an EMBL/GenBank/DDBJ whole genome shotgun (WGS) entry which is preliminary data.</text>
</comment>
<reference evidence="2 3" key="1">
    <citation type="submission" date="2022-12" db="EMBL/GenBank/DDBJ databases">
        <title>Chitinophagaceae gen. sp. nov., a new member of the family Chitinophagaceae, isolated from soil in a chemical factory.</title>
        <authorList>
            <person name="Ke Z."/>
        </authorList>
    </citation>
    <scope>NUCLEOTIDE SEQUENCE [LARGE SCALE GENOMIC DNA]</scope>
    <source>
        <strain evidence="2 3">LY-5</strain>
    </source>
</reference>
<accession>A0ABT4UKK5</accession>
<dbReference type="Proteomes" id="UP001210231">
    <property type="component" value="Unassembled WGS sequence"/>
</dbReference>
<keyword evidence="1" id="KW-0812">Transmembrane</keyword>
<keyword evidence="3" id="KW-1185">Reference proteome</keyword>
<evidence type="ECO:0000313" key="3">
    <source>
        <dbReference type="Proteomes" id="UP001210231"/>
    </source>
</evidence>
<sequence length="172" mass="19619">METTVNTILTIALGLSIAGFAAYLSWSLRKFRGLESAKLLRTDSIKMQIAAYERLTLLAERTKLTNLVNRLFNNELNVAQMQFTLTRAISDEFEHNVTQQIYVNPTVWEALKKMKDQNIYIINQLAQMQKDDAKAIDLNRSIIDFDLANPQATMNNIVQDAIQHEVKALMAE</sequence>
<protein>
    <submittedName>
        <fullName evidence="2">Uncharacterized protein</fullName>
    </submittedName>
</protein>
<feature type="transmembrane region" description="Helical" evidence="1">
    <location>
        <begin position="6"/>
        <end position="26"/>
    </location>
</feature>
<evidence type="ECO:0000313" key="2">
    <source>
        <dbReference type="EMBL" id="MDA3615355.1"/>
    </source>
</evidence>
<dbReference type="RefSeq" id="WP_407031681.1">
    <property type="nucleotide sequence ID" value="NZ_JAQGEF010000012.1"/>
</dbReference>
<gene>
    <name evidence="2" type="ORF">O3P16_11090</name>
</gene>
<dbReference type="EMBL" id="JAQGEF010000012">
    <property type="protein sequence ID" value="MDA3615355.1"/>
    <property type="molecule type" value="Genomic_DNA"/>
</dbReference>
<name>A0ABT4UKK5_9BACT</name>
<keyword evidence="1" id="KW-1133">Transmembrane helix</keyword>
<dbReference type="InterPro" id="IPR057695">
    <property type="entry name" value="DUF7935"/>
</dbReference>
<keyword evidence="1" id="KW-0472">Membrane</keyword>
<evidence type="ECO:0000256" key="1">
    <source>
        <dbReference type="SAM" id="Phobius"/>
    </source>
</evidence>
<organism evidence="2 3">
    <name type="scientific">Polluticaenibacter yanchengensis</name>
    <dbReference type="NCBI Taxonomy" id="3014562"/>
    <lineage>
        <taxon>Bacteria</taxon>
        <taxon>Pseudomonadati</taxon>
        <taxon>Bacteroidota</taxon>
        <taxon>Chitinophagia</taxon>
        <taxon>Chitinophagales</taxon>
        <taxon>Chitinophagaceae</taxon>
        <taxon>Polluticaenibacter</taxon>
    </lineage>
</organism>